<reference evidence="5" key="1">
    <citation type="submission" date="2016-10" db="EMBL/GenBank/DDBJ databases">
        <authorList>
            <person name="Varghese N."/>
        </authorList>
    </citation>
    <scope>NUCLEOTIDE SEQUENCE [LARGE SCALE GENOMIC DNA]</scope>
    <source>
        <strain evidence="5">DSM 17980</strain>
    </source>
</reference>
<dbReference type="InterPro" id="IPR000836">
    <property type="entry name" value="PRTase_dom"/>
</dbReference>
<organism evidence="4 5">
    <name type="scientific">Alicyclobacillus macrosporangiidus</name>
    <dbReference type="NCBI Taxonomy" id="392015"/>
    <lineage>
        <taxon>Bacteria</taxon>
        <taxon>Bacillati</taxon>
        <taxon>Bacillota</taxon>
        <taxon>Bacilli</taxon>
        <taxon>Bacillales</taxon>
        <taxon>Alicyclobacillaceae</taxon>
        <taxon>Alicyclobacillus</taxon>
    </lineage>
</organism>
<dbReference type="InterPro" id="IPR029057">
    <property type="entry name" value="PRTase-like"/>
</dbReference>
<feature type="region of interest" description="Disordered" evidence="2">
    <location>
        <begin position="128"/>
        <end position="150"/>
    </location>
</feature>
<proteinExistence type="inferred from homology"/>
<dbReference type="PANTHER" id="PTHR47505">
    <property type="entry name" value="DNA UTILIZATION PROTEIN YHGH"/>
    <property type="match status" value="1"/>
</dbReference>
<dbReference type="Gene3D" id="3.40.50.2020">
    <property type="match status" value="1"/>
</dbReference>
<evidence type="ECO:0000313" key="4">
    <source>
        <dbReference type="EMBL" id="SFV07911.1"/>
    </source>
</evidence>
<comment type="similarity">
    <text evidence="1">Belongs to the ComF/GntX family.</text>
</comment>
<dbReference type="STRING" id="392015.SAMN05421543_1408"/>
<sequence>MPSATWPFRLRRGWNTALNWIFPGDHLPCVLCRRPVPPEVAQTGDVHLCPFCFQDIAQIRVSGRVRRLTFAGEGIPVVAAVRHDGFVRNLIRQWKYDGAIELTEWFADWASMAWREVHGTAFRQGQAVAPAPAPSPEPMQMQAPMPGTRPHPRGAAPLCTSGMPDALVPVPPAPDRLRQRGYDHTALLAGCLSRHLGIPVLHALARAGAAGAITRSQTAKARRDRIMSLEGAFRLARQAPSLRGRRLLLVDDVVTTGATLSACAKVLTAAGARSVAGIVVADVA</sequence>
<dbReference type="SUPFAM" id="SSF53271">
    <property type="entry name" value="PRTase-like"/>
    <property type="match status" value="1"/>
</dbReference>
<evidence type="ECO:0000259" key="3">
    <source>
        <dbReference type="Pfam" id="PF00156"/>
    </source>
</evidence>
<dbReference type="Proteomes" id="UP000183508">
    <property type="component" value="Unassembled WGS sequence"/>
</dbReference>
<dbReference type="PANTHER" id="PTHR47505:SF1">
    <property type="entry name" value="DNA UTILIZATION PROTEIN YHGH"/>
    <property type="match status" value="1"/>
</dbReference>
<name>A0A1I7LDZ7_9BACL</name>
<gene>
    <name evidence="4" type="ORF">SAMN05421543_1408</name>
</gene>
<accession>A0A1I7LDZ7</accession>
<keyword evidence="5" id="KW-1185">Reference proteome</keyword>
<dbReference type="RefSeq" id="WP_074956600.1">
    <property type="nucleotide sequence ID" value="NZ_FPBV01000040.1"/>
</dbReference>
<protein>
    <submittedName>
        <fullName evidence="4">ComF family protein</fullName>
    </submittedName>
</protein>
<feature type="domain" description="Phosphoribosyltransferase" evidence="3">
    <location>
        <begin position="223"/>
        <end position="282"/>
    </location>
</feature>
<dbReference type="Pfam" id="PF00156">
    <property type="entry name" value="Pribosyltran"/>
    <property type="match status" value="1"/>
</dbReference>
<dbReference type="CDD" id="cd06223">
    <property type="entry name" value="PRTases_typeI"/>
    <property type="match status" value="1"/>
</dbReference>
<evidence type="ECO:0000313" key="5">
    <source>
        <dbReference type="Proteomes" id="UP000183508"/>
    </source>
</evidence>
<dbReference type="EMBL" id="FPBV01000040">
    <property type="protein sequence ID" value="SFV07911.1"/>
    <property type="molecule type" value="Genomic_DNA"/>
</dbReference>
<evidence type="ECO:0000256" key="1">
    <source>
        <dbReference type="ARBA" id="ARBA00008007"/>
    </source>
</evidence>
<dbReference type="OrthoDB" id="9779910at2"/>
<dbReference type="AlphaFoldDB" id="A0A1I7LDZ7"/>
<dbReference type="InterPro" id="IPR051910">
    <property type="entry name" value="ComF/GntX_DNA_util-trans"/>
</dbReference>
<evidence type="ECO:0000256" key="2">
    <source>
        <dbReference type="SAM" id="MobiDB-lite"/>
    </source>
</evidence>